<evidence type="ECO:0000313" key="16">
    <source>
        <dbReference type="RefSeq" id="XP_026683214.1"/>
    </source>
</evidence>
<dbReference type="GeneID" id="103514429"/>
<comment type="pathway">
    <text evidence="5">Amino-acid biosynthesis; L-methionine biosynthesis via de novo pathway.</text>
</comment>
<dbReference type="Proteomes" id="UP000079169">
    <property type="component" value="Unplaced"/>
</dbReference>
<feature type="binding site" evidence="6">
    <location>
        <position position="229"/>
    </location>
    <ligand>
        <name>Zn(2+)</name>
        <dbReference type="ChEBI" id="CHEBI:29105"/>
    </ligand>
</feature>
<organism evidence="8 13">
    <name type="scientific">Diaphorina citri</name>
    <name type="common">Asian citrus psyllid</name>
    <dbReference type="NCBI Taxonomy" id="121845"/>
    <lineage>
        <taxon>Eukaryota</taxon>
        <taxon>Metazoa</taxon>
        <taxon>Ecdysozoa</taxon>
        <taxon>Arthropoda</taxon>
        <taxon>Hexapoda</taxon>
        <taxon>Insecta</taxon>
        <taxon>Pterygota</taxon>
        <taxon>Neoptera</taxon>
        <taxon>Paraneoptera</taxon>
        <taxon>Hemiptera</taxon>
        <taxon>Sternorrhyncha</taxon>
        <taxon>Psylloidea</taxon>
        <taxon>Psyllidae</taxon>
        <taxon>Diaphorininae</taxon>
        <taxon>Diaphorina</taxon>
    </lineage>
</organism>
<dbReference type="PaxDb" id="121845-A0A3Q0J450"/>
<dbReference type="RefSeq" id="XP_026683213.1">
    <property type="nucleotide sequence ID" value="XM_026827412.1"/>
</dbReference>
<dbReference type="RefSeq" id="XP_026683212.1">
    <property type="nucleotide sequence ID" value="XM_026827411.1"/>
</dbReference>
<comment type="cofactor">
    <cofactor evidence="6">
        <name>Zn(2+)</name>
        <dbReference type="ChEBI" id="CHEBI:29105"/>
    </cofactor>
</comment>
<protein>
    <submittedName>
        <fullName evidence="9 10">Uncharacterized protein LOC103514429 isoform X1</fullName>
    </submittedName>
    <submittedName>
        <fullName evidence="11">Uncharacterized protein LOC103514429 isoform X2</fullName>
    </submittedName>
</protein>
<evidence type="ECO:0000313" key="11">
    <source>
        <dbReference type="RefSeq" id="XP_026683209.1"/>
    </source>
</evidence>
<evidence type="ECO:0000313" key="15">
    <source>
        <dbReference type="RefSeq" id="XP_026683213.1"/>
    </source>
</evidence>
<dbReference type="SUPFAM" id="SSF82282">
    <property type="entry name" value="Homocysteine S-methyltransferase"/>
    <property type="match status" value="1"/>
</dbReference>
<evidence type="ECO:0000313" key="14">
    <source>
        <dbReference type="RefSeq" id="XP_026683212.1"/>
    </source>
</evidence>
<dbReference type="STRING" id="121845.A0A3Q0J450"/>
<dbReference type="FunFam" id="3.20.20.330:FF:000002">
    <property type="entry name" value="Homocysteine S-methyltransferase"/>
    <property type="match status" value="1"/>
</dbReference>
<keyword evidence="2 6" id="KW-0808">Transferase</keyword>
<dbReference type="RefSeq" id="XP_026683210.1">
    <property type="nucleotide sequence ID" value="XM_026827409.1"/>
</dbReference>
<feature type="binding site" evidence="6">
    <location>
        <position position="293"/>
    </location>
    <ligand>
        <name>Zn(2+)</name>
        <dbReference type="ChEBI" id="CHEBI:29105"/>
    </ligand>
</feature>
<reference evidence="9 10" key="1">
    <citation type="submission" date="2025-04" db="UniProtKB">
        <authorList>
            <consortium name="RefSeq"/>
        </authorList>
    </citation>
    <scope>IDENTIFICATION</scope>
</reference>
<dbReference type="PROSITE" id="PS50970">
    <property type="entry name" value="HCY"/>
    <property type="match status" value="1"/>
</dbReference>
<dbReference type="InterPro" id="IPR036589">
    <property type="entry name" value="HCY_dom_sf"/>
</dbReference>
<keyword evidence="8" id="KW-1185">Reference proteome</keyword>
<dbReference type="RefSeq" id="XP_026683214.1">
    <property type="nucleotide sequence ID" value="XM_026827413.1"/>
</dbReference>
<dbReference type="RefSeq" id="XP_026683209.1">
    <property type="nucleotide sequence ID" value="XM_026827408.1"/>
</dbReference>
<evidence type="ECO:0000256" key="2">
    <source>
        <dbReference type="ARBA" id="ARBA00022679"/>
    </source>
</evidence>
<evidence type="ECO:0000256" key="6">
    <source>
        <dbReference type="PROSITE-ProRule" id="PRU00333"/>
    </source>
</evidence>
<dbReference type="RefSeq" id="XP_026683211.1">
    <property type="nucleotide sequence ID" value="XM_026827410.1"/>
</dbReference>
<evidence type="ECO:0000313" key="13">
    <source>
        <dbReference type="RefSeq" id="XP_026683211.1"/>
    </source>
</evidence>
<proteinExistence type="predicted"/>
<dbReference type="InterPro" id="IPR051486">
    <property type="entry name" value="Hcy_S-methyltransferase"/>
</dbReference>
<feature type="binding site" evidence="6">
    <location>
        <position position="294"/>
    </location>
    <ligand>
        <name>Zn(2+)</name>
        <dbReference type="ChEBI" id="CHEBI:29105"/>
    </ligand>
</feature>
<evidence type="ECO:0000256" key="5">
    <source>
        <dbReference type="ARBA" id="ARBA00034478"/>
    </source>
</evidence>
<feature type="domain" description="Hcy-binding" evidence="7">
    <location>
        <begin position="1"/>
        <end position="308"/>
    </location>
</feature>
<evidence type="ECO:0000313" key="9">
    <source>
        <dbReference type="RefSeq" id="XP_026683206.1"/>
    </source>
</evidence>
<dbReference type="RefSeq" id="XP_026683208.1">
    <property type="nucleotide sequence ID" value="XM_026827407.1"/>
</dbReference>
<evidence type="ECO:0000313" key="12">
    <source>
        <dbReference type="RefSeq" id="XP_026683210.1"/>
    </source>
</evidence>
<dbReference type="InterPro" id="IPR003726">
    <property type="entry name" value="HCY_dom"/>
</dbReference>
<dbReference type="GO" id="GO:0032259">
    <property type="term" value="P:methylation"/>
    <property type="evidence" value="ECO:0007669"/>
    <property type="project" value="UniProtKB-KW"/>
</dbReference>
<gene>
    <name evidence="9 10 11 12 13 14 15 16" type="primary">LOC103514429</name>
</gene>
<evidence type="ECO:0000256" key="4">
    <source>
        <dbReference type="ARBA" id="ARBA00022833"/>
    </source>
</evidence>
<keyword evidence="4 6" id="KW-0862">Zinc</keyword>
<evidence type="ECO:0000256" key="3">
    <source>
        <dbReference type="ARBA" id="ARBA00022723"/>
    </source>
</evidence>
<dbReference type="GO" id="GO:0008898">
    <property type="term" value="F:S-adenosylmethionine-homocysteine S-methyltransferase activity"/>
    <property type="evidence" value="ECO:0007669"/>
    <property type="project" value="TreeGrafter"/>
</dbReference>
<dbReference type="Pfam" id="PF02574">
    <property type="entry name" value="S-methyl_trans"/>
    <property type="match status" value="1"/>
</dbReference>
<dbReference type="NCBIfam" id="NF007020">
    <property type="entry name" value="PRK09485.1"/>
    <property type="match status" value="1"/>
</dbReference>
<evidence type="ECO:0000256" key="1">
    <source>
        <dbReference type="ARBA" id="ARBA00022603"/>
    </source>
</evidence>
<keyword evidence="1 6" id="KW-0489">Methyltransferase</keyword>
<name>A0A3Q0J450_DIACI</name>
<accession>A0A3Q0J450</accession>
<sequence>MANVKLIDGGFSSQLSTYVGDIIDGHPLWSSYFLATAKDAVVQTHRDFIKAGADIVMTNSYQASIGGFMEFLDLDYDSSYQLIKSSVDYVKEAIALEATHARIRSDDPARDILIAGSVGPYGASLRDGSEYRGDYVEHVSEATMAEWHRPRIQALVEAGADILAIETIPASKEAQMLCRLLREWPHQKAWLSFSCKDDKHISNGESFTQVARTCYNMNPDQLIAVGVNCVRPLMVSSLIEQLKTENIPLVVYPNSGERYDAVNARWIDRDLCEPVDKYVTDWLDEGVALVGGCCRTYAEDTLHMKHRLDDWVKQNTARQ</sequence>
<dbReference type="RefSeq" id="XP_026683206.1">
    <property type="nucleotide sequence ID" value="XM_026827405.1"/>
</dbReference>
<dbReference type="PANTHER" id="PTHR46015:SF1">
    <property type="entry name" value="HOMOCYSTEINE S-METHYLTRANSFERASE-LIKE ISOFORM 1"/>
    <property type="match status" value="1"/>
</dbReference>
<evidence type="ECO:0000259" key="7">
    <source>
        <dbReference type="PROSITE" id="PS50970"/>
    </source>
</evidence>
<evidence type="ECO:0000313" key="8">
    <source>
        <dbReference type="Proteomes" id="UP000079169"/>
    </source>
</evidence>
<dbReference type="GO" id="GO:0033528">
    <property type="term" value="P:S-methylmethionine cycle"/>
    <property type="evidence" value="ECO:0007669"/>
    <property type="project" value="TreeGrafter"/>
</dbReference>
<dbReference type="KEGG" id="dci:103514429"/>
<dbReference type="GO" id="GO:0046872">
    <property type="term" value="F:metal ion binding"/>
    <property type="evidence" value="ECO:0007669"/>
    <property type="project" value="UniProtKB-KW"/>
</dbReference>
<dbReference type="Gene3D" id="3.20.20.330">
    <property type="entry name" value="Homocysteine-binding-like domain"/>
    <property type="match status" value="1"/>
</dbReference>
<dbReference type="PANTHER" id="PTHR46015">
    <property type="entry name" value="ZGC:172121"/>
    <property type="match status" value="1"/>
</dbReference>
<dbReference type="AlphaFoldDB" id="A0A3Q0J450"/>
<dbReference type="GO" id="GO:0009086">
    <property type="term" value="P:methionine biosynthetic process"/>
    <property type="evidence" value="ECO:0007669"/>
    <property type="project" value="TreeGrafter"/>
</dbReference>
<evidence type="ECO:0000313" key="10">
    <source>
        <dbReference type="RefSeq" id="XP_026683208.1"/>
    </source>
</evidence>
<keyword evidence="3 6" id="KW-0479">Metal-binding</keyword>